<reference evidence="3" key="1">
    <citation type="journal article" date="2019" name="Int. J. Syst. Evol. Microbiol.">
        <title>The Global Catalogue of Microorganisms (GCM) 10K type strain sequencing project: providing services to taxonomists for standard genome sequencing and annotation.</title>
        <authorList>
            <consortium name="The Broad Institute Genomics Platform"/>
            <consortium name="The Broad Institute Genome Sequencing Center for Infectious Disease"/>
            <person name="Wu L."/>
            <person name="Ma J."/>
        </authorList>
    </citation>
    <scope>NUCLEOTIDE SEQUENCE [LARGE SCALE GENOMIC DNA]</scope>
    <source>
        <strain evidence="3">KCTC 42443</strain>
    </source>
</reference>
<dbReference type="RefSeq" id="WP_191285479.1">
    <property type="nucleotide sequence ID" value="NZ_BNCH01000002.1"/>
</dbReference>
<dbReference type="EMBL" id="BNCH01000002">
    <property type="protein sequence ID" value="GHE92624.1"/>
    <property type="molecule type" value="Genomic_DNA"/>
</dbReference>
<organism evidence="2 3">
    <name type="scientific">Aliiroseovarius zhejiangensis</name>
    <dbReference type="NCBI Taxonomy" id="1632025"/>
    <lineage>
        <taxon>Bacteria</taxon>
        <taxon>Pseudomonadati</taxon>
        <taxon>Pseudomonadota</taxon>
        <taxon>Alphaproteobacteria</taxon>
        <taxon>Rhodobacterales</taxon>
        <taxon>Paracoccaceae</taxon>
        <taxon>Aliiroseovarius</taxon>
    </lineage>
</organism>
<name>A0ABQ3IUT0_9RHOB</name>
<comment type="caution">
    <text evidence="2">The sequence shown here is derived from an EMBL/GenBank/DDBJ whole genome shotgun (WGS) entry which is preliminary data.</text>
</comment>
<feature type="signal peptide" evidence="1">
    <location>
        <begin position="1"/>
        <end position="18"/>
    </location>
</feature>
<proteinExistence type="predicted"/>
<evidence type="ECO:0000256" key="1">
    <source>
        <dbReference type="SAM" id="SignalP"/>
    </source>
</evidence>
<evidence type="ECO:0000313" key="2">
    <source>
        <dbReference type="EMBL" id="GHE92624.1"/>
    </source>
</evidence>
<accession>A0ABQ3IUT0</accession>
<dbReference type="Proteomes" id="UP000609802">
    <property type="component" value="Unassembled WGS sequence"/>
</dbReference>
<feature type="chain" id="PRO_5045236877" evidence="1">
    <location>
        <begin position="19"/>
        <end position="225"/>
    </location>
</feature>
<keyword evidence="1" id="KW-0732">Signal</keyword>
<gene>
    <name evidence="2" type="ORF">GCM10016455_10840</name>
</gene>
<sequence>MTKVWAICLALSATPLWGGEVTSVDYAELAGHLPGLVDFEGFAPLPEPGQPLPGLVHFHGVTLGSMLAGQTRHVAEGFEMLTGHPSQPLAAQTGNKAAPIAVAFHAAFGSNAAFPIGPDGFERLSGRGEGALAFVFEQATPAFAIRLHADYPDPLGTRPKPGRVTFSFFDQAGDVIGQHTLLPDHGVNEVAVLITPAAQAITVTHRDPGGIAVDDIRFSIPGLVN</sequence>
<evidence type="ECO:0000313" key="3">
    <source>
        <dbReference type="Proteomes" id="UP000609802"/>
    </source>
</evidence>
<protein>
    <submittedName>
        <fullName evidence="2">Uncharacterized protein</fullName>
    </submittedName>
</protein>
<keyword evidence="3" id="KW-1185">Reference proteome</keyword>